<evidence type="ECO:0000256" key="2">
    <source>
        <dbReference type="ARBA" id="ARBA00022763"/>
    </source>
</evidence>
<evidence type="ECO:0000256" key="5">
    <source>
        <dbReference type="SAM" id="MobiDB-lite"/>
    </source>
</evidence>
<dbReference type="Gene3D" id="2.170.210.10">
    <property type="entry name" value="DNA double-strand break repair and VJ recombination XRCC4, N-terminal"/>
    <property type="match status" value="1"/>
</dbReference>
<evidence type="ECO:0000259" key="6">
    <source>
        <dbReference type="Pfam" id="PF09302"/>
    </source>
</evidence>
<feature type="region of interest" description="Disordered" evidence="5">
    <location>
        <begin position="271"/>
        <end position="410"/>
    </location>
</feature>
<feature type="compositionally biased region" description="Low complexity" evidence="5">
    <location>
        <begin position="333"/>
        <end position="352"/>
    </location>
</feature>
<dbReference type="OrthoDB" id="3184250at2759"/>
<keyword evidence="3" id="KW-0234">DNA repair</keyword>
<gene>
    <name evidence="7" type="ORF">M408DRAFT_327283</name>
</gene>
<dbReference type="InterPro" id="IPR015381">
    <property type="entry name" value="XLF-like_N"/>
</dbReference>
<dbReference type="EMBL" id="KN824281">
    <property type="protein sequence ID" value="KIM31886.1"/>
    <property type="molecule type" value="Genomic_DNA"/>
</dbReference>
<accession>A0A0C3BK64</accession>
<dbReference type="HOGENOM" id="CLU_669329_0_0_1"/>
<dbReference type="STRING" id="933852.A0A0C3BK64"/>
<feature type="domain" description="XLF-like N-terminal" evidence="6">
    <location>
        <begin position="15"/>
        <end position="69"/>
    </location>
</feature>
<dbReference type="Proteomes" id="UP000054097">
    <property type="component" value="Unassembled WGS sequence"/>
</dbReference>
<proteinExistence type="predicted"/>
<evidence type="ECO:0000313" key="7">
    <source>
        <dbReference type="EMBL" id="KIM31886.1"/>
    </source>
</evidence>
<evidence type="ECO:0000256" key="3">
    <source>
        <dbReference type="ARBA" id="ARBA00023204"/>
    </source>
</evidence>
<dbReference type="GO" id="GO:0006303">
    <property type="term" value="P:double-strand break repair via nonhomologous end joining"/>
    <property type="evidence" value="ECO:0007669"/>
    <property type="project" value="UniProtKB-ARBA"/>
</dbReference>
<keyword evidence="4" id="KW-0539">Nucleus</keyword>
<dbReference type="GO" id="GO:0005634">
    <property type="term" value="C:nucleus"/>
    <property type="evidence" value="ECO:0007669"/>
    <property type="project" value="UniProtKB-SubCell"/>
</dbReference>
<comment type="subcellular location">
    <subcellularLocation>
        <location evidence="1">Nucleus</location>
    </subcellularLocation>
</comment>
<sequence>MFTEKHADDLLRCEWLPKLHDGVAYLGKFLVYPDDRSAVFLITDTKNVWSEVVKYQRLIERYSSLNQGNSRGNGTQKSGNGSLSLELAEIGEIHQLRHFVDAEIAISPGSQTDLSVSIEYQNKRWNWQLDSVGHRFSSSILSKHLIIPLIVTNGFAFTTSSETPLADQKAVDLQKELDHVSKIAKRNPLLNAVQALKRPKLATSLSRVTAMINGVDANYLPSVVTEYDEIDETPVSTGISDRLVETLLKERPNSTLEASLPGFSYDAHQSTLNTRVPPLPELANEPGKVAEDETMHTGPDRLGLEQTKDDDDATESSDHSEPPPSKKRKVIGEELQSSSQKSKVQQWQKESSPSSRQARPKDKKGDTDSDSSSSATGFRKRAGGSKIQSASERRNATGVRQPLKRGGRRL</sequence>
<keyword evidence="8" id="KW-1185">Reference proteome</keyword>
<protein>
    <recommendedName>
        <fullName evidence="6">XLF-like N-terminal domain-containing protein</fullName>
    </recommendedName>
</protein>
<evidence type="ECO:0000256" key="4">
    <source>
        <dbReference type="ARBA" id="ARBA00023242"/>
    </source>
</evidence>
<reference evidence="8" key="2">
    <citation type="submission" date="2015-01" db="EMBL/GenBank/DDBJ databases">
        <title>Evolutionary Origins and Diversification of the Mycorrhizal Mutualists.</title>
        <authorList>
            <consortium name="DOE Joint Genome Institute"/>
            <consortium name="Mycorrhizal Genomics Consortium"/>
            <person name="Kohler A."/>
            <person name="Kuo A."/>
            <person name="Nagy L.G."/>
            <person name="Floudas D."/>
            <person name="Copeland A."/>
            <person name="Barry K.W."/>
            <person name="Cichocki N."/>
            <person name="Veneault-Fourrey C."/>
            <person name="LaButti K."/>
            <person name="Lindquist E.A."/>
            <person name="Lipzen A."/>
            <person name="Lundell T."/>
            <person name="Morin E."/>
            <person name="Murat C."/>
            <person name="Riley R."/>
            <person name="Ohm R."/>
            <person name="Sun H."/>
            <person name="Tunlid A."/>
            <person name="Henrissat B."/>
            <person name="Grigoriev I.V."/>
            <person name="Hibbett D.S."/>
            <person name="Martin F."/>
        </authorList>
    </citation>
    <scope>NUCLEOTIDE SEQUENCE [LARGE SCALE GENOMIC DNA]</scope>
    <source>
        <strain evidence="8">MAFF 305830</strain>
    </source>
</reference>
<evidence type="ECO:0000313" key="8">
    <source>
        <dbReference type="Proteomes" id="UP000054097"/>
    </source>
</evidence>
<dbReference type="InterPro" id="IPR038051">
    <property type="entry name" value="XRCC4-like_N_sf"/>
</dbReference>
<reference evidence="7 8" key="1">
    <citation type="submission" date="2014-04" db="EMBL/GenBank/DDBJ databases">
        <authorList>
            <consortium name="DOE Joint Genome Institute"/>
            <person name="Kuo A."/>
            <person name="Zuccaro A."/>
            <person name="Kohler A."/>
            <person name="Nagy L.G."/>
            <person name="Floudas D."/>
            <person name="Copeland A."/>
            <person name="Barry K.W."/>
            <person name="Cichocki N."/>
            <person name="Veneault-Fourrey C."/>
            <person name="LaButti K."/>
            <person name="Lindquist E.A."/>
            <person name="Lipzen A."/>
            <person name="Lundell T."/>
            <person name="Morin E."/>
            <person name="Murat C."/>
            <person name="Sun H."/>
            <person name="Tunlid A."/>
            <person name="Henrissat B."/>
            <person name="Grigoriev I.V."/>
            <person name="Hibbett D.S."/>
            <person name="Martin F."/>
            <person name="Nordberg H.P."/>
            <person name="Cantor M.N."/>
            <person name="Hua S.X."/>
        </authorList>
    </citation>
    <scope>NUCLEOTIDE SEQUENCE [LARGE SCALE GENOMIC DNA]</scope>
    <source>
        <strain evidence="7 8">MAFF 305830</strain>
    </source>
</reference>
<evidence type="ECO:0000256" key="1">
    <source>
        <dbReference type="ARBA" id="ARBA00004123"/>
    </source>
</evidence>
<keyword evidence="2" id="KW-0227">DNA damage</keyword>
<name>A0A0C3BK64_SERVB</name>
<dbReference type="Pfam" id="PF09302">
    <property type="entry name" value="XLF"/>
    <property type="match status" value="1"/>
</dbReference>
<organism evidence="7 8">
    <name type="scientific">Serendipita vermifera MAFF 305830</name>
    <dbReference type="NCBI Taxonomy" id="933852"/>
    <lineage>
        <taxon>Eukaryota</taxon>
        <taxon>Fungi</taxon>
        <taxon>Dikarya</taxon>
        <taxon>Basidiomycota</taxon>
        <taxon>Agaricomycotina</taxon>
        <taxon>Agaricomycetes</taxon>
        <taxon>Sebacinales</taxon>
        <taxon>Serendipitaceae</taxon>
        <taxon>Serendipita</taxon>
    </lineage>
</organism>
<feature type="compositionally biased region" description="Basic and acidic residues" evidence="5">
    <location>
        <begin position="288"/>
        <end position="307"/>
    </location>
</feature>
<dbReference type="AlphaFoldDB" id="A0A0C3BK64"/>